<organism evidence="6">
    <name type="scientific">Grammatophora oceanica</name>
    <dbReference type="NCBI Taxonomy" id="210454"/>
    <lineage>
        <taxon>Eukaryota</taxon>
        <taxon>Sar</taxon>
        <taxon>Stramenopiles</taxon>
        <taxon>Ochrophyta</taxon>
        <taxon>Bacillariophyta</taxon>
        <taxon>Fragilariophyceae</taxon>
        <taxon>Fragilariophycidae</taxon>
        <taxon>Rhabdonematales</taxon>
        <taxon>Grammatophoraceae</taxon>
        <taxon>Grammatophora</taxon>
    </lineage>
</organism>
<keyword evidence="4 5" id="KW-0472">Membrane</keyword>
<evidence type="ECO:0000256" key="3">
    <source>
        <dbReference type="ARBA" id="ARBA00022989"/>
    </source>
</evidence>
<evidence type="ECO:0000256" key="1">
    <source>
        <dbReference type="ARBA" id="ARBA00004141"/>
    </source>
</evidence>
<dbReference type="PANTHER" id="PTHR23112">
    <property type="entry name" value="G PROTEIN-COUPLED RECEPTOR 157-RELATED"/>
    <property type="match status" value="1"/>
</dbReference>
<protein>
    <submittedName>
        <fullName evidence="6">Uncharacterized protein</fullName>
    </submittedName>
</protein>
<dbReference type="GO" id="GO:0004930">
    <property type="term" value="F:G protein-coupled receptor activity"/>
    <property type="evidence" value="ECO:0007669"/>
    <property type="project" value="TreeGrafter"/>
</dbReference>
<gene>
    <name evidence="6" type="ORF">GOCE00092_LOCUS27978</name>
</gene>
<comment type="subcellular location">
    <subcellularLocation>
        <location evidence="1">Membrane</location>
        <topology evidence="1">Multi-pass membrane protein</topology>
    </subcellularLocation>
</comment>
<keyword evidence="2 5" id="KW-0812">Transmembrane</keyword>
<dbReference type="GO" id="GO:0007189">
    <property type="term" value="P:adenylate cyclase-activating G protein-coupled receptor signaling pathway"/>
    <property type="evidence" value="ECO:0007669"/>
    <property type="project" value="TreeGrafter"/>
</dbReference>
<evidence type="ECO:0000256" key="4">
    <source>
        <dbReference type="ARBA" id="ARBA00023136"/>
    </source>
</evidence>
<accession>A0A7S1YKU2</accession>
<dbReference type="PANTHER" id="PTHR23112:SF0">
    <property type="entry name" value="TRANSMEMBRANE PROTEIN 116"/>
    <property type="match status" value="1"/>
</dbReference>
<keyword evidence="3 5" id="KW-1133">Transmembrane helix</keyword>
<evidence type="ECO:0000256" key="2">
    <source>
        <dbReference type="ARBA" id="ARBA00022692"/>
    </source>
</evidence>
<feature type="transmembrane region" description="Helical" evidence="5">
    <location>
        <begin position="36"/>
        <end position="58"/>
    </location>
</feature>
<dbReference type="Gene3D" id="1.20.1070.10">
    <property type="entry name" value="Rhodopsin 7-helix transmembrane proteins"/>
    <property type="match status" value="1"/>
</dbReference>
<evidence type="ECO:0000256" key="5">
    <source>
        <dbReference type="SAM" id="Phobius"/>
    </source>
</evidence>
<feature type="transmembrane region" description="Helical" evidence="5">
    <location>
        <begin position="199"/>
        <end position="222"/>
    </location>
</feature>
<reference evidence="6" key="1">
    <citation type="submission" date="2021-01" db="EMBL/GenBank/DDBJ databases">
        <authorList>
            <person name="Corre E."/>
            <person name="Pelletier E."/>
            <person name="Niang G."/>
            <person name="Scheremetjew M."/>
            <person name="Finn R."/>
            <person name="Kale V."/>
            <person name="Holt S."/>
            <person name="Cochrane G."/>
            <person name="Meng A."/>
            <person name="Brown T."/>
            <person name="Cohen L."/>
        </authorList>
    </citation>
    <scope>NUCLEOTIDE SEQUENCE</scope>
    <source>
        <strain evidence="6">CCMP 410</strain>
    </source>
</reference>
<dbReference type="AlphaFoldDB" id="A0A7S1YKU2"/>
<proteinExistence type="predicted"/>
<name>A0A7S1YKU2_9STRA</name>
<evidence type="ECO:0000313" key="6">
    <source>
        <dbReference type="EMBL" id="CAD9312240.1"/>
    </source>
</evidence>
<dbReference type="EMBL" id="HBGK01053135">
    <property type="protein sequence ID" value="CAD9312240.1"/>
    <property type="molecule type" value="Transcribed_RNA"/>
</dbReference>
<sequence>MKAPYGCLKAVRFANVSPETCQTPDINIGAYRWGFFFAWIWASFIFMFVAMAMMYSGLLSTERKSRKYSFAAKDTTVSGPSPPASRRVSFADLGSYVMSINNKGMKDGKERRSGQDRSSVDFGDLMKVQEPAEQSICFEANVENDNAAAMSGAPTNPKPKMKNSRKFFNQAALYVSFFMITWIFMTIQASLQAFLETGYSYLVVLLTIFTPLQGFFNTLIYVRPRYLEYRKKHPEATLCKSLGSMFANNKN</sequence>
<dbReference type="SUPFAM" id="SSF81321">
    <property type="entry name" value="Family A G protein-coupled receptor-like"/>
    <property type="match status" value="1"/>
</dbReference>
<feature type="transmembrane region" description="Helical" evidence="5">
    <location>
        <begin position="167"/>
        <end position="187"/>
    </location>
</feature>
<dbReference type="GO" id="GO:0005886">
    <property type="term" value="C:plasma membrane"/>
    <property type="evidence" value="ECO:0007669"/>
    <property type="project" value="TreeGrafter"/>
</dbReference>